<organism evidence="1">
    <name type="scientific">Catovirus CTV1</name>
    <dbReference type="NCBI Taxonomy" id="1977631"/>
    <lineage>
        <taxon>Viruses</taxon>
        <taxon>Varidnaviria</taxon>
        <taxon>Bamfordvirae</taxon>
        <taxon>Nucleocytoviricota</taxon>
        <taxon>Megaviricetes</taxon>
        <taxon>Imitervirales</taxon>
        <taxon>Mimiviridae</taxon>
        <taxon>Klosneuvirinae</taxon>
        <taxon>Catovirus</taxon>
    </lineage>
</organism>
<dbReference type="InterPro" id="IPR043977">
    <property type="entry name" value="DUF5759"/>
</dbReference>
<accession>A0A1V0SCB3</accession>
<reference evidence="1" key="1">
    <citation type="journal article" date="2017" name="Science">
        <title>Giant viruses with an expanded complement of translation system components.</title>
        <authorList>
            <person name="Schulz F."/>
            <person name="Yutin N."/>
            <person name="Ivanova N.N."/>
            <person name="Ortega D.R."/>
            <person name="Lee T.K."/>
            <person name="Vierheilig J."/>
            <person name="Daims H."/>
            <person name="Horn M."/>
            <person name="Wagner M."/>
            <person name="Jensen G.J."/>
            <person name="Kyrpides N.C."/>
            <person name="Koonin E.V."/>
            <person name="Woyke T."/>
        </authorList>
    </citation>
    <scope>NUCLEOTIDE SEQUENCE</scope>
    <source>
        <strain evidence="1">CTV1</strain>
    </source>
</reference>
<protein>
    <submittedName>
        <fullName evidence="1">Uncharacterized protein</fullName>
    </submittedName>
</protein>
<dbReference type="Pfam" id="PF19063">
    <property type="entry name" value="DUF5759"/>
    <property type="match status" value="1"/>
</dbReference>
<proteinExistence type="predicted"/>
<dbReference type="EMBL" id="KY684084">
    <property type="protein sequence ID" value="ARF09347.1"/>
    <property type="molecule type" value="Genomic_DNA"/>
</dbReference>
<sequence length="144" mass="17145">MDKINVNILFSDNYNTETNNNSGVLDVNTLANIKSNNDTSFNIDSLIKIRKEKREKLLETYIKYYNRCIEKIKVLNNRNITDMFFEVPLTVPDCYGYKPVDCIEFISNKLNVFYMDTYKINNHTLFITWKYIEANKESDNRRKQ</sequence>
<name>A0A1V0SCB3_9VIRU</name>
<evidence type="ECO:0000313" key="1">
    <source>
        <dbReference type="EMBL" id="ARF09347.1"/>
    </source>
</evidence>
<gene>
    <name evidence="1" type="ORF">Catovirus_2_296</name>
</gene>